<protein>
    <submittedName>
        <fullName evidence="1">Uncharacterized protein</fullName>
    </submittedName>
</protein>
<sequence>MRFFKLRLISLSVSEVSDFYLCFLFQYRVYP</sequence>
<name>A0A0A9CC35_ARUDO</name>
<dbReference type="AlphaFoldDB" id="A0A0A9CC35"/>
<reference evidence="1" key="2">
    <citation type="journal article" date="2015" name="Data Brief">
        <title>Shoot transcriptome of the giant reed, Arundo donax.</title>
        <authorList>
            <person name="Barrero R.A."/>
            <person name="Guerrero F.D."/>
            <person name="Moolhuijzen P."/>
            <person name="Goolsby J.A."/>
            <person name="Tidwell J."/>
            <person name="Bellgard S.E."/>
            <person name="Bellgard M.I."/>
        </authorList>
    </citation>
    <scope>NUCLEOTIDE SEQUENCE</scope>
    <source>
        <tissue evidence="1">Shoot tissue taken approximately 20 cm above the soil surface</tissue>
    </source>
</reference>
<accession>A0A0A9CC35</accession>
<reference evidence="1" key="1">
    <citation type="submission" date="2014-09" db="EMBL/GenBank/DDBJ databases">
        <authorList>
            <person name="Magalhaes I.L.F."/>
            <person name="Oliveira U."/>
            <person name="Santos F.R."/>
            <person name="Vidigal T.H.D.A."/>
            <person name="Brescovit A.D."/>
            <person name="Santos A.J."/>
        </authorList>
    </citation>
    <scope>NUCLEOTIDE SEQUENCE</scope>
    <source>
        <tissue evidence="1">Shoot tissue taken approximately 20 cm above the soil surface</tissue>
    </source>
</reference>
<organism evidence="1">
    <name type="scientific">Arundo donax</name>
    <name type="common">Giant reed</name>
    <name type="synonym">Donax arundinaceus</name>
    <dbReference type="NCBI Taxonomy" id="35708"/>
    <lineage>
        <taxon>Eukaryota</taxon>
        <taxon>Viridiplantae</taxon>
        <taxon>Streptophyta</taxon>
        <taxon>Embryophyta</taxon>
        <taxon>Tracheophyta</taxon>
        <taxon>Spermatophyta</taxon>
        <taxon>Magnoliopsida</taxon>
        <taxon>Liliopsida</taxon>
        <taxon>Poales</taxon>
        <taxon>Poaceae</taxon>
        <taxon>PACMAD clade</taxon>
        <taxon>Arundinoideae</taxon>
        <taxon>Arundineae</taxon>
        <taxon>Arundo</taxon>
    </lineage>
</organism>
<proteinExistence type="predicted"/>
<dbReference type="EMBL" id="GBRH01226925">
    <property type="protein sequence ID" value="JAD70970.1"/>
    <property type="molecule type" value="Transcribed_RNA"/>
</dbReference>
<evidence type="ECO:0000313" key="1">
    <source>
        <dbReference type="EMBL" id="JAD70970.1"/>
    </source>
</evidence>